<dbReference type="Gene3D" id="3.40.50.300">
    <property type="entry name" value="P-loop containing nucleotide triphosphate hydrolases"/>
    <property type="match status" value="1"/>
</dbReference>
<dbReference type="PANTHER" id="PTHR42698">
    <property type="entry name" value="GTPASE ERA"/>
    <property type="match status" value="1"/>
</dbReference>
<dbReference type="InterPro" id="IPR006073">
    <property type="entry name" value="GTP-bd"/>
</dbReference>
<comment type="caution">
    <text evidence="2">The sequence shown here is derived from an EMBL/GenBank/DDBJ whole genome shotgun (WGS) entry which is preliminary data.</text>
</comment>
<sequence length="551" mass="62109">MLRLKMDGRLTDHELLERKRFEAERLVKAFVWKSGLGADFPPIICLVGGTGTGKSTLFNSLAGRKVSEVGARRPYTLKAVILVHEAWVEQLMSCPFLIENGSDTTLITHSDLRNHSAILVDTPDFDSVQVSNRVIAENFFIICDVMLFVTSQEKYADLAGRKITETASAWKKDTVFVMNKVFSRGAYDDFVRSIGSHGLETRPLLVERLESSPDLIAGLNERPGFADLLNPESVAGRAHIRPQELSRLRSRAASSLEDLESALRVQLERVESANSRIRAILTDVADDMDRQLDALVTDDVEGQIRDRLQNLLRKYDILFVPRMLVRRAVREIFGTIADLFGESRHQSALSERDIRSEDLEQTRSAVRLKPLESAVAALNLRVAEFLASDQSLEDLRRVARDTVPRLGADEIRSRYEETFPGIEHLLEMEFTRFKDGLSSKDELKLYGSYTLWALFIITAEVVMGGGFTLLDALLNTVIMPFIPKWLLNLKVLDVLREIGERVDKKNREALEQILTHQAQLYISGFSGLLPSPEAMKHISDLRSGLSNYVPR</sequence>
<dbReference type="GO" id="GO:0000028">
    <property type="term" value="P:ribosomal small subunit assembly"/>
    <property type="evidence" value="ECO:0007669"/>
    <property type="project" value="TreeGrafter"/>
</dbReference>
<dbReference type="GO" id="GO:0005525">
    <property type="term" value="F:GTP binding"/>
    <property type="evidence" value="ECO:0007669"/>
    <property type="project" value="InterPro"/>
</dbReference>
<dbReference type="Pfam" id="PF01926">
    <property type="entry name" value="MMR_HSR1"/>
    <property type="match status" value="1"/>
</dbReference>
<feature type="domain" description="G" evidence="1">
    <location>
        <begin position="44"/>
        <end position="180"/>
    </location>
</feature>
<evidence type="ECO:0000259" key="1">
    <source>
        <dbReference type="Pfam" id="PF01926"/>
    </source>
</evidence>
<dbReference type="GO" id="GO:0043024">
    <property type="term" value="F:ribosomal small subunit binding"/>
    <property type="evidence" value="ECO:0007669"/>
    <property type="project" value="TreeGrafter"/>
</dbReference>
<accession>A0A9D6V4M2</accession>
<dbReference type="PANTHER" id="PTHR42698:SF1">
    <property type="entry name" value="GTPASE ERA, MITOCHONDRIAL"/>
    <property type="match status" value="1"/>
</dbReference>
<dbReference type="EMBL" id="JACRDE010000480">
    <property type="protein sequence ID" value="MBI5251449.1"/>
    <property type="molecule type" value="Genomic_DNA"/>
</dbReference>
<dbReference type="GO" id="GO:0005829">
    <property type="term" value="C:cytosol"/>
    <property type="evidence" value="ECO:0007669"/>
    <property type="project" value="TreeGrafter"/>
</dbReference>
<dbReference type="SUPFAM" id="SSF52540">
    <property type="entry name" value="P-loop containing nucleoside triphosphate hydrolases"/>
    <property type="match status" value="1"/>
</dbReference>
<reference evidence="2" key="1">
    <citation type="submission" date="2020-07" db="EMBL/GenBank/DDBJ databases">
        <title>Huge and variable diversity of episymbiotic CPR bacteria and DPANN archaea in groundwater ecosystems.</title>
        <authorList>
            <person name="He C.Y."/>
            <person name="Keren R."/>
            <person name="Whittaker M."/>
            <person name="Farag I.F."/>
            <person name="Doudna J."/>
            <person name="Cate J.H.D."/>
            <person name="Banfield J.F."/>
        </authorList>
    </citation>
    <scope>NUCLEOTIDE SEQUENCE</scope>
    <source>
        <strain evidence="2">NC_groundwater_1664_Pr3_B-0.1um_52_9</strain>
    </source>
</reference>
<dbReference type="AlphaFoldDB" id="A0A9D6V4M2"/>
<evidence type="ECO:0000313" key="3">
    <source>
        <dbReference type="Proteomes" id="UP000807825"/>
    </source>
</evidence>
<evidence type="ECO:0000313" key="2">
    <source>
        <dbReference type="EMBL" id="MBI5251449.1"/>
    </source>
</evidence>
<protein>
    <submittedName>
        <fullName evidence="2">50S ribosome-binding GTPase</fullName>
    </submittedName>
</protein>
<dbReference type="GO" id="GO:0019843">
    <property type="term" value="F:rRNA binding"/>
    <property type="evidence" value="ECO:0007669"/>
    <property type="project" value="TreeGrafter"/>
</dbReference>
<proteinExistence type="predicted"/>
<name>A0A9D6V4M2_9BACT</name>
<gene>
    <name evidence="2" type="ORF">HY912_18325</name>
</gene>
<organism evidence="2 3">
    <name type="scientific">Desulfomonile tiedjei</name>
    <dbReference type="NCBI Taxonomy" id="2358"/>
    <lineage>
        <taxon>Bacteria</taxon>
        <taxon>Pseudomonadati</taxon>
        <taxon>Thermodesulfobacteriota</taxon>
        <taxon>Desulfomonilia</taxon>
        <taxon>Desulfomonilales</taxon>
        <taxon>Desulfomonilaceae</taxon>
        <taxon>Desulfomonile</taxon>
    </lineage>
</organism>
<dbReference type="Proteomes" id="UP000807825">
    <property type="component" value="Unassembled WGS sequence"/>
</dbReference>
<dbReference type="InterPro" id="IPR005662">
    <property type="entry name" value="GTPase_Era-like"/>
</dbReference>
<dbReference type="InterPro" id="IPR027417">
    <property type="entry name" value="P-loop_NTPase"/>
</dbReference>